<evidence type="ECO:0000256" key="4">
    <source>
        <dbReference type="SAM" id="Coils"/>
    </source>
</evidence>
<dbReference type="AlphaFoldDB" id="A0A7U7GBJ8"/>
<accession>A0A7U7GBJ8</accession>
<comment type="caution">
    <text evidence="7">The sequence shown here is derived from an EMBL/GenBank/DDBJ whole genome shotgun (WGS) entry which is preliminary data.</text>
</comment>
<dbReference type="Proteomes" id="UP000019184">
    <property type="component" value="Unassembled WGS sequence"/>
</dbReference>
<keyword evidence="7" id="KW-0418">Kinase</keyword>
<feature type="transmembrane region" description="Helical" evidence="5">
    <location>
        <begin position="138"/>
        <end position="156"/>
    </location>
</feature>
<dbReference type="Gene3D" id="3.30.450.40">
    <property type="match status" value="1"/>
</dbReference>
<feature type="transmembrane region" description="Helical" evidence="5">
    <location>
        <begin position="268"/>
        <end position="288"/>
    </location>
</feature>
<feature type="transmembrane region" description="Helical" evidence="5">
    <location>
        <begin position="6"/>
        <end position="29"/>
    </location>
</feature>
<dbReference type="NCBIfam" id="TIGR02916">
    <property type="entry name" value="PEP_his_kin"/>
    <property type="match status" value="1"/>
</dbReference>
<dbReference type="EMBL" id="CBTK010000124">
    <property type="protein sequence ID" value="CDH45143.1"/>
    <property type="molecule type" value="Genomic_DNA"/>
</dbReference>
<evidence type="ECO:0000256" key="1">
    <source>
        <dbReference type="ARBA" id="ARBA00000085"/>
    </source>
</evidence>
<feature type="coiled-coil region" evidence="4">
    <location>
        <begin position="514"/>
        <end position="541"/>
    </location>
</feature>
<keyword evidence="4" id="KW-0175">Coiled coil</keyword>
<dbReference type="InterPro" id="IPR029016">
    <property type="entry name" value="GAF-like_dom_sf"/>
</dbReference>
<dbReference type="PANTHER" id="PTHR43547:SF2">
    <property type="entry name" value="HYBRID SIGNAL TRANSDUCTION HISTIDINE KINASE C"/>
    <property type="match status" value="1"/>
</dbReference>
<evidence type="ECO:0000256" key="3">
    <source>
        <dbReference type="ARBA" id="ARBA00022553"/>
    </source>
</evidence>
<keyword evidence="5" id="KW-0472">Membrane</keyword>
<dbReference type="EC" id="2.7.13.3" evidence="2"/>
<name>A0A7U7GBJ8_9GAMM</name>
<dbReference type="InterPro" id="IPR004358">
    <property type="entry name" value="Sig_transdc_His_kin-like_C"/>
</dbReference>
<dbReference type="SUPFAM" id="SSF55781">
    <property type="entry name" value="GAF domain-like"/>
    <property type="match status" value="1"/>
</dbReference>
<evidence type="ECO:0000256" key="5">
    <source>
        <dbReference type="SAM" id="Phobius"/>
    </source>
</evidence>
<comment type="catalytic activity">
    <reaction evidence="1">
        <text>ATP + protein L-histidine = ADP + protein N-phospho-L-histidine.</text>
        <dbReference type="EC" id="2.7.13.3"/>
    </reaction>
</comment>
<feature type="transmembrane region" description="Helical" evidence="5">
    <location>
        <begin position="101"/>
        <end position="118"/>
    </location>
</feature>
<dbReference type="InterPro" id="IPR036890">
    <property type="entry name" value="HATPase_C_sf"/>
</dbReference>
<dbReference type="Gene3D" id="3.30.565.10">
    <property type="entry name" value="Histidine kinase-like ATPase, C-terminal domain"/>
    <property type="match status" value="1"/>
</dbReference>
<dbReference type="Pfam" id="PF01590">
    <property type="entry name" value="GAF"/>
    <property type="match status" value="1"/>
</dbReference>
<dbReference type="RefSeq" id="WP_051497663.1">
    <property type="nucleotide sequence ID" value="NZ_CBTK010000124.1"/>
</dbReference>
<keyword evidence="5" id="KW-0812">Transmembrane</keyword>
<dbReference type="PRINTS" id="PR00344">
    <property type="entry name" value="BCTRLSENSOR"/>
</dbReference>
<dbReference type="PROSITE" id="PS50109">
    <property type="entry name" value="HIS_KIN"/>
    <property type="match status" value="1"/>
</dbReference>
<sequence>MMEASISNLGVFSYGVAAVCWLLLFLLLLTSWRGRLQGGLIVTAVMISMLWALRAAHYASAGASGPDWWYQLLEVSRGVMWLVFLVQLLEPSLRDSGSGRWLRWVWPALVGYGVLLVGVEQSTRLSLPFDPPADAATLGHIGLAIGGLALIEQLFRNTRPHRRWATKFLYLGLGLIFAYDFFLYADALLFKRLDPAVWEARGLVSAMAVPLIAVAASRNPEWSLDVFVSRRMVLHSAAIFGAGIYLLAMAGMGYYIRAYGGNWGTTLQLAFVAGAGVLLFVLLFSGQLRAKARVILSKHFFNYKYDYREEWLSFTHTLSSGEPNEPLRERAIRAAAEIVHSNGGLLWTRREPGDFSLAATWNLNEPSVRSEPGDSPLISFMEEQQWVIELDQCEQDPELYGDLVLPEWLRELHRAWLVIPLLHGEELKGFLVLAESRAQQQLNWEDRDLLKTAGRQVASYVALLETTEALWESRQFEAFHRLSAYVVHDLKNIAAQLALVVSNAARHKANPVFVEDAFSTVANATEKMNRLLAQLRKETRIGGSVQPVALAAAVCQAIAARAARRPTPTPHIAPDDEPWVRVDQERLIAVLEHLIQNAQEATHAEGVIEVSVYSENQMAVAAIRDNGCGMDAKFIRERLFKPFTTTKGNAGMGIGVYESREFAQAAGGSLTVVSQPGQGSTFFLRLPWLENPGTADDGSEANEWNHAVESS</sequence>
<feature type="domain" description="Histidine kinase" evidence="6">
    <location>
        <begin position="485"/>
        <end position="690"/>
    </location>
</feature>
<keyword evidence="7" id="KW-0808">Transferase</keyword>
<feature type="transmembrane region" description="Helical" evidence="5">
    <location>
        <begin position="68"/>
        <end position="89"/>
    </location>
</feature>
<gene>
    <name evidence="7" type="ORF">BN874_210023</name>
</gene>
<evidence type="ECO:0000313" key="7">
    <source>
        <dbReference type="EMBL" id="CDH45143.1"/>
    </source>
</evidence>
<evidence type="ECO:0000256" key="2">
    <source>
        <dbReference type="ARBA" id="ARBA00012438"/>
    </source>
</evidence>
<organism evidence="7 8">
    <name type="scientific">Candidatus Contendobacter odensis Run_B_J11</name>
    <dbReference type="NCBI Taxonomy" id="1400861"/>
    <lineage>
        <taxon>Bacteria</taxon>
        <taxon>Pseudomonadati</taxon>
        <taxon>Pseudomonadota</taxon>
        <taxon>Gammaproteobacteria</taxon>
        <taxon>Candidatus Competibacteraceae</taxon>
        <taxon>Candidatus Contendibacter</taxon>
    </lineage>
</organism>
<proteinExistence type="predicted"/>
<feature type="transmembrane region" description="Helical" evidence="5">
    <location>
        <begin position="168"/>
        <end position="190"/>
    </location>
</feature>
<keyword evidence="8" id="KW-1185">Reference proteome</keyword>
<feature type="transmembrane region" description="Helical" evidence="5">
    <location>
        <begin position="36"/>
        <end position="56"/>
    </location>
</feature>
<dbReference type="InterPro" id="IPR003594">
    <property type="entry name" value="HATPase_dom"/>
</dbReference>
<dbReference type="InterPro" id="IPR005467">
    <property type="entry name" value="His_kinase_dom"/>
</dbReference>
<protein>
    <recommendedName>
        <fullName evidence="2">histidine kinase</fullName>
        <ecNumber evidence="2">2.7.13.3</ecNumber>
    </recommendedName>
</protein>
<dbReference type="SUPFAM" id="SSF55874">
    <property type="entry name" value="ATPase domain of HSP90 chaperone/DNA topoisomerase II/histidine kinase"/>
    <property type="match status" value="1"/>
</dbReference>
<keyword evidence="3" id="KW-0597">Phosphoprotein</keyword>
<dbReference type="InterPro" id="IPR014265">
    <property type="entry name" value="XrtA/PrsK"/>
</dbReference>
<dbReference type="GO" id="GO:0000155">
    <property type="term" value="F:phosphorelay sensor kinase activity"/>
    <property type="evidence" value="ECO:0007669"/>
    <property type="project" value="TreeGrafter"/>
</dbReference>
<keyword evidence="5" id="KW-1133">Transmembrane helix</keyword>
<evidence type="ECO:0000259" key="6">
    <source>
        <dbReference type="PROSITE" id="PS50109"/>
    </source>
</evidence>
<dbReference type="SMART" id="SM00387">
    <property type="entry name" value="HATPase_c"/>
    <property type="match status" value="1"/>
</dbReference>
<reference evidence="7 8" key="1">
    <citation type="journal article" date="2014" name="ISME J.">
        <title>Candidatus Competibacter-lineage genomes retrieved from metagenomes reveal functional metabolic diversity.</title>
        <authorList>
            <person name="McIlroy S.J."/>
            <person name="Albertsen M."/>
            <person name="Andresen E.K."/>
            <person name="Saunders A.M."/>
            <person name="Kristiansen R."/>
            <person name="Stokholm-Bjerregaard M."/>
            <person name="Nielsen K.L."/>
            <person name="Nielsen P.H."/>
        </authorList>
    </citation>
    <scope>NUCLEOTIDE SEQUENCE [LARGE SCALE GENOMIC DNA]</scope>
    <source>
        <strain evidence="7 8">Run_B_J11</strain>
    </source>
</reference>
<dbReference type="Pfam" id="PF02518">
    <property type="entry name" value="HATPase_c"/>
    <property type="match status" value="1"/>
</dbReference>
<dbReference type="PANTHER" id="PTHR43547">
    <property type="entry name" value="TWO-COMPONENT HISTIDINE KINASE"/>
    <property type="match status" value="1"/>
</dbReference>
<evidence type="ECO:0000313" key="8">
    <source>
        <dbReference type="Proteomes" id="UP000019184"/>
    </source>
</evidence>
<feature type="transmembrane region" description="Helical" evidence="5">
    <location>
        <begin position="237"/>
        <end position="256"/>
    </location>
</feature>
<dbReference type="InterPro" id="IPR003018">
    <property type="entry name" value="GAF"/>
</dbReference>